<dbReference type="STRING" id="326522.BWD08_08690"/>
<dbReference type="Pfam" id="PF07332">
    <property type="entry name" value="Phage_holin_3_6"/>
    <property type="match status" value="1"/>
</dbReference>
<proteinExistence type="predicted"/>
<dbReference type="RefSeq" id="WP_107878967.1">
    <property type="nucleotide sequence ID" value="NZ_LR134516.1"/>
</dbReference>
<dbReference type="AlphaFoldDB" id="A0A448UBY4"/>
<feature type="transmembrane region" description="Helical" evidence="1">
    <location>
        <begin position="74"/>
        <end position="96"/>
    </location>
</feature>
<accession>A0A448UBY4</accession>
<dbReference type="EMBL" id="LR134516">
    <property type="protein sequence ID" value="VEJ21391.1"/>
    <property type="molecule type" value="Genomic_DNA"/>
</dbReference>
<sequence>MSLKQNISHFKILLNQGADLLLLRMQILHLDLTEQAGSLLRILAAIMFIGALFSLSIISLLFGLDHVLSDTAKIWVFFGISGGCLLVIAGLTMWIINTWNSKNAQVTTTLNNLSQDIAYLRGKAGPAPKEGKNNEQKV</sequence>
<feature type="transmembrane region" description="Helical" evidence="1">
    <location>
        <begin position="42"/>
        <end position="62"/>
    </location>
</feature>
<evidence type="ECO:0000313" key="3">
    <source>
        <dbReference type="Proteomes" id="UP000268229"/>
    </source>
</evidence>
<evidence type="ECO:0000313" key="2">
    <source>
        <dbReference type="EMBL" id="VEJ21391.1"/>
    </source>
</evidence>
<keyword evidence="1" id="KW-1133">Transmembrane helix</keyword>
<dbReference type="KEGG" id="nani:NCTC12227_01122"/>
<organism evidence="2 3">
    <name type="scientific">Neisseria animaloris</name>
    <dbReference type="NCBI Taxonomy" id="326522"/>
    <lineage>
        <taxon>Bacteria</taxon>
        <taxon>Pseudomonadati</taxon>
        <taxon>Pseudomonadota</taxon>
        <taxon>Betaproteobacteria</taxon>
        <taxon>Neisseriales</taxon>
        <taxon>Neisseriaceae</taxon>
        <taxon>Neisseria</taxon>
    </lineage>
</organism>
<name>A0A448UBY4_9NEIS</name>
<dbReference type="OrthoDB" id="8607388at2"/>
<evidence type="ECO:0000256" key="1">
    <source>
        <dbReference type="SAM" id="Phobius"/>
    </source>
</evidence>
<gene>
    <name evidence="2" type="ORF">NCTC12227_01122</name>
</gene>
<dbReference type="InterPro" id="IPR009937">
    <property type="entry name" value="Phage_holin_3_6"/>
</dbReference>
<keyword evidence="1" id="KW-0812">Transmembrane</keyword>
<keyword evidence="3" id="KW-1185">Reference proteome</keyword>
<dbReference type="Proteomes" id="UP000268229">
    <property type="component" value="Chromosome"/>
</dbReference>
<protein>
    <submittedName>
        <fullName evidence="2">Protein of uncharacterized function (DUF1469)</fullName>
    </submittedName>
</protein>
<keyword evidence="1" id="KW-0472">Membrane</keyword>
<reference evidence="2 3" key="1">
    <citation type="submission" date="2018-12" db="EMBL/GenBank/DDBJ databases">
        <authorList>
            <consortium name="Pathogen Informatics"/>
        </authorList>
    </citation>
    <scope>NUCLEOTIDE SEQUENCE [LARGE SCALE GENOMIC DNA]</scope>
    <source>
        <strain evidence="2 3">NCTC12227</strain>
    </source>
</reference>